<dbReference type="GO" id="GO:0005737">
    <property type="term" value="C:cytoplasm"/>
    <property type="evidence" value="ECO:0007669"/>
    <property type="project" value="TreeGrafter"/>
</dbReference>
<evidence type="ECO:0000313" key="23">
    <source>
        <dbReference type="Proteomes" id="UP000199119"/>
    </source>
</evidence>
<comment type="function">
    <text evidence="17 19">Large subunit of the glutamine-dependent carbamoyl phosphate synthetase (CPSase). CPSase catalyzes the formation of carbamoyl phosphate from the ammonia moiety of glutamine, carbonate, and phosphate donated by ATP, constituting the first step of 2 biosynthetic pathways, one leading to arginine and/or urea and the other to pyrimidine nucleotides. The large subunit (synthetase) binds the substrates ammonia (free or transferred from glutamine from the small subunit), hydrogencarbonate and ATP and carries out an ATP-coupled ligase reaction, activating hydrogencarbonate by forming carboxy phosphate which reacts with ammonia to form carbamoyl phosphate.</text>
</comment>
<feature type="binding site" evidence="19">
    <location>
        <position position="788"/>
    </location>
    <ligand>
        <name>ATP</name>
        <dbReference type="ChEBI" id="CHEBI:30616"/>
        <label>2</label>
    </ligand>
</feature>
<dbReference type="PANTHER" id="PTHR11405">
    <property type="entry name" value="CARBAMOYLTRANSFERASE FAMILY MEMBER"/>
    <property type="match status" value="1"/>
</dbReference>
<dbReference type="PROSITE" id="PS51855">
    <property type="entry name" value="MGS"/>
    <property type="match status" value="1"/>
</dbReference>
<feature type="binding site" evidence="19">
    <location>
        <position position="847"/>
    </location>
    <ligand>
        <name>Mg(2+)</name>
        <dbReference type="ChEBI" id="CHEBI:18420"/>
        <label>4</label>
    </ligand>
</feature>
<feature type="domain" description="ATP-grasp" evidence="20">
    <location>
        <begin position="133"/>
        <end position="328"/>
    </location>
</feature>
<feature type="region of interest" description="Allosteric domain" evidence="19">
    <location>
        <begin position="943"/>
        <end position="1081"/>
    </location>
</feature>
<protein>
    <recommendedName>
        <fullName evidence="19">Carbamoyl phosphate synthase large chain</fullName>
        <ecNumber evidence="19">6.3.4.16</ecNumber>
        <ecNumber evidence="19">6.3.5.5</ecNumber>
    </recommendedName>
    <alternativeName>
        <fullName evidence="19">Carbamoyl phosphate synthetase ammonia chain</fullName>
    </alternativeName>
</protein>
<keyword evidence="7 19" id="KW-0028">Amino-acid biosynthesis</keyword>
<feature type="binding site" evidence="19">
    <location>
        <position position="175"/>
    </location>
    <ligand>
        <name>ATP</name>
        <dbReference type="ChEBI" id="CHEBI:30616"/>
        <label>1</label>
    </ligand>
</feature>
<dbReference type="RefSeq" id="WP_092938972.1">
    <property type="nucleotide sequence ID" value="NZ_FONX01000004.1"/>
</dbReference>
<dbReference type="InterPro" id="IPR036897">
    <property type="entry name" value="CarbamoylP_synth_lsu_oligo_sf"/>
</dbReference>
<dbReference type="EC" id="6.3.5.5" evidence="19"/>
<feature type="binding site" evidence="19">
    <location>
        <position position="215"/>
    </location>
    <ligand>
        <name>ATP</name>
        <dbReference type="ChEBI" id="CHEBI:30616"/>
        <label>1</label>
    </ligand>
</feature>
<dbReference type="Pfam" id="PF02787">
    <property type="entry name" value="CPSase_L_D3"/>
    <property type="match status" value="1"/>
</dbReference>
<dbReference type="Gene3D" id="3.30.470.20">
    <property type="entry name" value="ATP-grasp fold, B domain"/>
    <property type="match status" value="2"/>
</dbReference>
<dbReference type="InterPro" id="IPR058047">
    <property type="entry name" value="CPSase_preATP-grasp"/>
</dbReference>
<dbReference type="GO" id="GO:0046872">
    <property type="term" value="F:metal ion binding"/>
    <property type="evidence" value="ECO:0007669"/>
    <property type="project" value="UniProtKB-KW"/>
</dbReference>
<evidence type="ECO:0000259" key="20">
    <source>
        <dbReference type="PROSITE" id="PS50975"/>
    </source>
</evidence>
<evidence type="ECO:0000256" key="1">
    <source>
        <dbReference type="ARBA" id="ARBA00001936"/>
    </source>
</evidence>
<feature type="binding site" evidence="19">
    <location>
        <position position="299"/>
    </location>
    <ligand>
        <name>Mn(2+)</name>
        <dbReference type="ChEBI" id="CHEBI:29035"/>
        <label>1</label>
    </ligand>
</feature>
<gene>
    <name evidence="19" type="primary">carB</name>
    <name evidence="22" type="ORF">SAMN04489711_10421</name>
</gene>
<dbReference type="Pfam" id="PF02786">
    <property type="entry name" value="CPSase_L_D2"/>
    <property type="match status" value="2"/>
</dbReference>
<feature type="binding site" evidence="19">
    <location>
        <position position="847"/>
    </location>
    <ligand>
        <name>Mn(2+)</name>
        <dbReference type="ChEBI" id="CHEBI:29035"/>
        <label>3</label>
    </ligand>
</feature>
<evidence type="ECO:0000256" key="18">
    <source>
        <dbReference type="ARBA" id="ARBA00062056"/>
    </source>
</evidence>
<dbReference type="SUPFAM" id="SSF52335">
    <property type="entry name" value="Methylglyoxal synthase-like"/>
    <property type="match status" value="1"/>
</dbReference>
<feature type="binding site" evidence="19">
    <location>
        <position position="129"/>
    </location>
    <ligand>
        <name>ATP</name>
        <dbReference type="ChEBI" id="CHEBI:30616"/>
        <label>1</label>
    </ligand>
</feature>
<feature type="binding site" evidence="19">
    <location>
        <position position="716"/>
    </location>
    <ligand>
        <name>ATP</name>
        <dbReference type="ChEBI" id="CHEBI:30616"/>
        <label>2</label>
    </ligand>
</feature>
<dbReference type="SUPFAM" id="SSF56059">
    <property type="entry name" value="Glutathione synthetase ATP-binding domain-like"/>
    <property type="match status" value="2"/>
</dbReference>
<comment type="catalytic activity">
    <reaction evidence="15 19">
        <text>hydrogencarbonate + NH4(+) + 2 ATP = carbamoyl phosphate + 2 ADP + phosphate + 2 H(+)</text>
        <dbReference type="Rhea" id="RHEA:18029"/>
        <dbReference type="ChEBI" id="CHEBI:15378"/>
        <dbReference type="ChEBI" id="CHEBI:17544"/>
        <dbReference type="ChEBI" id="CHEBI:28938"/>
        <dbReference type="ChEBI" id="CHEBI:30616"/>
        <dbReference type="ChEBI" id="CHEBI:43474"/>
        <dbReference type="ChEBI" id="CHEBI:58228"/>
        <dbReference type="ChEBI" id="CHEBI:456216"/>
        <dbReference type="EC" id="6.3.4.16"/>
    </reaction>
</comment>
<evidence type="ECO:0000256" key="15">
    <source>
        <dbReference type="ARBA" id="ARBA00047359"/>
    </source>
</evidence>
<feature type="binding site" evidence="19">
    <location>
        <position position="831"/>
    </location>
    <ligand>
        <name>Mn(2+)</name>
        <dbReference type="ChEBI" id="CHEBI:29035"/>
        <label>3</label>
    </ligand>
</feature>
<keyword evidence="6 19" id="KW-0436">Ligase</keyword>
<dbReference type="InterPro" id="IPR011761">
    <property type="entry name" value="ATP-grasp"/>
</dbReference>
<dbReference type="FunFam" id="3.30.470.20:FF:000013">
    <property type="entry name" value="Carbamoyl-phosphate synthase large chain"/>
    <property type="match status" value="1"/>
</dbReference>
<dbReference type="HAMAP" id="MF_01210_B">
    <property type="entry name" value="CPSase_L_chain_B"/>
    <property type="match status" value="1"/>
</dbReference>
<evidence type="ECO:0000256" key="19">
    <source>
        <dbReference type="HAMAP-Rule" id="MF_01210"/>
    </source>
</evidence>
<dbReference type="EMBL" id="FONX01000004">
    <property type="protein sequence ID" value="SFE66293.1"/>
    <property type="molecule type" value="Genomic_DNA"/>
</dbReference>
<dbReference type="InterPro" id="IPR005479">
    <property type="entry name" value="CPAse_ATP-bd"/>
</dbReference>
<feature type="binding site" evidence="19">
    <location>
        <position position="241"/>
    </location>
    <ligand>
        <name>ATP</name>
        <dbReference type="ChEBI" id="CHEBI:30616"/>
        <label>1</label>
    </ligand>
</feature>
<dbReference type="FunFam" id="3.40.50.20:FF:000003">
    <property type="entry name" value="Carbamoyl-phosphate synthase large chain"/>
    <property type="match status" value="1"/>
</dbReference>
<keyword evidence="23" id="KW-1185">Reference proteome</keyword>
<sequence>MPKRTDLKSILIIGAGPIIIGQACEFDYSGVQACKALREEGYKVILINSNPATIMTDPATADVTYIEPITWQTVEKIIAKERPDAILPTMGGQTALNCALDLWRNGVLHKYKVELIGATPEAIDKAEDRLKFKDAMTRIGLGSARSGIAHSMDEAWAVQKSVGFPTVIRPSFTLGGTGGGIAYNPEEFETICKRGLEASPTNELLIEESLLGWKEYEMEVVRDKADNCIIICSIENLDPMGVHTGDSITVAPAQTLSDKEYQILRNASLAVLREIGVDTGGSNVQFSINPKDGRMVVIEMNPRVSRSSALASKATGFPIAKVAAKLAVGYTLDELRNDITGGATPASFEPSIDYVVTKIPRFAFEKFPTADSRLTTQMKSVGEVMAMGRTFQESFQKALRGLEVGVDGMNEKTQDRELLEKELGEPGPERIWYVGDAFAMGLSVDEVYDLTKIDKWFLVQIEEIVKIELELDQLAEQHGDGALACLDADTLRSLKKKGFSDRRLAKLLKTQEKAVREARRALNVRPVYKRVDTCAAEFATDTAYMYSTYEDECEADPSDKKKIMVLGGGPNRIGQGIEFDYCCVHAALAMREDGYETIMVNCNPETVSTDYDTSDRLYFEPLTLEDVLEIVDKEKPVGVIVQYGGQTPLKLALGLEAEGVPIIGTSPDMIDAAEDRERFQKLLNELGLRQPPNATARTEPEALEKAAALGYPLVVRPSYVLGGRAMEIVHEQRDLERYMREAVKVSNDSPVLLDRFLNDAIECDVDCLRDPEGKVFIGGVMEHIEQAGVHSGDSACSLPPYYLSKATVDELKRQTAAMAEGLNVVGLMNVQFAIQEKDGEDVIYVLEVNPRASRTVPFVSKATGIQLAKVAARCMAGQSLASQGITEEVTPPYFSVKEAVFPFVKFPGVDTILGPEMKSTGEVMGVGKTFGEAFVKSQLGAGTRLPTSGKVFLTVKNSDKARAVSIARDLAAMGFELVATKGTAAAIADAGVPVTVVNKVTEGRPHIVDMIKMGDIAMVINTVEERRNAIADSRAIRTSSLLARVTTFTTIFGAEAAVEGMKHLDNLEVYSVQELHAQLKA</sequence>
<dbReference type="STRING" id="1177982.SAMN04489711_10421"/>
<feature type="binding site" evidence="19">
    <location>
        <position position="789"/>
    </location>
    <ligand>
        <name>ATP</name>
        <dbReference type="ChEBI" id="CHEBI:30616"/>
        <label>2</label>
    </ligand>
</feature>
<dbReference type="AlphaFoldDB" id="A0A1I2CEP5"/>
<dbReference type="InterPro" id="IPR005483">
    <property type="entry name" value="CPSase_dom"/>
</dbReference>
<comment type="pathway">
    <text evidence="3 19">Amino-acid biosynthesis; L-arginine biosynthesis; carbamoyl phosphate from bicarbonate: step 1/1.</text>
</comment>
<dbReference type="UniPathway" id="UPA00070">
    <property type="reaction ID" value="UER00115"/>
</dbReference>
<dbReference type="GO" id="GO:0006541">
    <property type="term" value="P:glutamine metabolic process"/>
    <property type="evidence" value="ECO:0007669"/>
    <property type="project" value="TreeGrafter"/>
</dbReference>
<feature type="binding site" evidence="19">
    <location>
        <position position="285"/>
    </location>
    <ligand>
        <name>Mg(2+)</name>
        <dbReference type="ChEBI" id="CHEBI:18420"/>
        <label>1</label>
    </ligand>
</feature>
<feature type="binding site" evidence="19">
    <location>
        <position position="242"/>
    </location>
    <ligand>
        <name>ATP</name>
        <dbReference type="ChEBI" id="CHEBI:30616"/>
        <label>1</label>
    </ligand>
</feature>
<feature type="domain" description="ATP-grasp" evidence="20">
    <location>
        <begin position="680"/>
        <end position="876"/>
    </location>
</feature>
<dbReference type="InterPro" id="IPR005480">
    <property type="entry name" value="CPSase_lsu_oligo"/>
</dbReference>
<dbReference type="HAMAP" id="MF_01210_A">
    <property type="entry name" value="CPSase_L_chain_A"/>
    <property type="match status" value="1"/>
</dbReference>
<dbReference type="EC" id="6.3.4.16" evidence="19"/>
<dbReference type="Gene3D" id="3.40.50.20">
    <property type="match status" value="2"/>
</dbReference>
<dbReference type="FunFam" id="3.30.470.20:FF:000007">
    <property type="entry name" value="Carbamoyl-phosphate synthase large chain"/>
    <property type="match status" value="1"/>
</dbReference>
<dbReference type="GO" id="GO:0004088">
    <property type="term" value="F:carbamoyl-phosphate synthase (glutamine-hydrolyzing) activity"/>
    <property type="evidence" value="ECO:0007669"/>
    <property type="project" value="UniProtKB-UniRule"/>
</dbReference>
<dbReference type="Gene3D" id="3.40.50.1380">
    <property type="entry name" value="Methylglyoxal synthase-like domain"/>
    <property type="match status" value="1"/>
</dbReference>
<dbReference type="SUPFAM" id="SSF48108">
    <property type="entry name" value="Carbamoyl phosphate synthetase, large subunit connection domain"/>
    <property type="match status" value="1"/>
</dbReference>
<keyword evidence="9 19" id="KW-0677">Repeat</keyword>
<dbReference type="GO" id="GO:0006526">
    <property type="term" value="P:L-arginine biosynthetic process"/>
    <property type="evidence" value="ECO:0007669"/>
    <property type="project" value="UniProtKB-UniRule"/>
</dbReference>
<dbReference type="FunFam" id="1.10.1030.10:FF:000002">
    <property type="entry name" value="Carbamoyl-phosphate synthase large chain"/>
    <property type="match status" value="1"/>
</dbReference>
<evidence type="ECO:0000256" key="13">
    <source>
        <dbReference type="ARBA" id="ARBA00022975"/>
    </source>
</evidence>
<dbReference type="NCBIfam" id="TIGR01369">
    <property type="entry name" value="CPSaseII_lrg"/>
    <property type="match status" value="1"/>
</dbReference>
<evidence type="ECO:0000256" key="7">
    <source>
        <dbReference type="ARBA" id="ARBA00022605"/>
    </source>
</evidence>
<dbReference type="UniPathway" id="UPA00068">
    <property type="reaction ID" value="UER00171"/>
</dbReference>
<feature type="binding site" evidence="19">
    <location>
        <position position="762"/>
    </location>
    <ligand>
        <name>ATP</name>
        <dbReference type="ChEBI" id="CHEBI:30616"/>
        <label>2</label>
    </ligand>
</feature>
<keyword evidence="5 19" id="KW-0055">Arginine biosynthesis</keyword>
<evidence type="ECO:0000256" key="5">
    <source>
        <dbReference type="ARBA" id="ARBA00022571"/>
    </source>
</evidence>
<evidence type="ECO:0000256" key="17">
    <source>
        <dbReference type="ARBA" id="ARBA00057223"/>
    </source>
</evidence>
<evidence type="ECO:0000256" key="3">
    <source>
        <dbReference type="ARBA" id="ARBA00005077"/>
    </source>
</evidence>
<feature type="binding site" evidence="19">
    <location>
        <position position="210"/>
    </location>
    <ligand>
        <name>ATP</name>
        <dbReference type="ChEBI" id="CHEBI:30616"/>
        <label>1</label>
    </ligand>
</feature>
<feature type="domain" description="MGS-like" evidence="21">
    <location>
        <begin position="943"/>
        <end position="1081"/>
    </location>
</feature>
<evidence type="ECO:0000256" key="8">
    <source>
        <dbReference type="ARBA" id="ARBA00022723"/>
    </source>
</evidence>
<keyword evidence="13 19" id="KW-0665">Pyrimidine biosynthesis</keyword>
<dbReference type="GO" id="GO:0044205">
    <property type="term" value="P:'de novo' UMP biosynthetic process"/>
    <property type="evidence" value="ECO:0007669"/>
    <property type="project" value="UniProtKB-UniRule"/>
</dbReference>
<feature type="binding site" evidence="19">
    <location>
        <position position="831"/>
    </location>
    <ligand>
        <name>Mg(2+)</name>
        <dbReference type="ChEBI" id="CHEBI:18420"/>
        <label>3</label>
    </ligand>
</feature>
<feature type="binding site" evidence="19">
    <location>
        <position position="285"/>
    </location>
    <ligand>
        <name>Mn(2+)</name>
        <dbReference type="ChEBI" id="CHEBI:29035"/>
        <label>1</label>
    </ligand>
</feature>
<name>A0A1I2CEP5_9BURK</name>
<feature type="binding site" evidence="19">
    <location>
        <position position="243"/>
    </location>
    <ligand>
        <name>ATP</name>
        <dbReference type="ChEBI" id="CHEBI:30616"/>
        <label>1</label>
    </ligand>
</feature>
<dbReference type="InterPro" id="IPR033937">
    <property type="entry name" value="MGS_CPS_CarB"/>
</dbReference>
<feature type="binding site" evidence="19">
    <location>
        <position position="831"/>
    </location>
    <ligand>
        <name>ATP</name>
        <dbReference type="ChEBI" id="CHEBI:30616"/>
        <label>2</label>
    </ligand>
</feature>
<feature type="binding site" evidence="19">
    <location>
        <position position="301"/>
    </location>
    <ligand>
        <name>Mg(2+)</name>
        <dbReference type="ChEBI" id="CHEBI:18420"/>
        <label>2</label>
    </ligand>
</feature>
<comment type="caution">
    <text evidence="19">Lacks conserved residue(s) required for the propagation of feature annotation.</text>
</comment>
<dbReference type="SMART" id="SM00851">
    <property type="entry name" value="MGS"/>
    <property type="match status" value="1"/>
</dbReference>
<feature type="binding site" evidence="19">
    <location>
        <position position="299"/>
    </location>
    <ligand>
        <name>Mn(2+)</name>
        <dbReference type="ChEBI" id="CHEBI:29035"/>
        <label>2</label>
    </ligand>
</feature>
<dbReference type="FunFam" id="3.40.50.20:FF:000001">
    <property type="entry name" value="Carbamoyl-phosphate synthase large chain"/>
    <property type="match status" value="1"/>
</dbReference>
<keyword evidence="8" id="KW-0479">Metal-binding</keyword>
<keyword evidence="11 19" id="KW-0067">ATP-binding</keyword>
<dbReference type="NCBIfam" id="NF003671">
    <property type="entry name" value="PRK05294.1"/>
    <property type="match status" value="1"/>
</dbReference>
<dbReference type="PROSITE" id="PS51257">
    <property type="entry name" value="PROKAR_LIPOPROTEIN"/>
    <property type="match status" value="1"/>
</dbReference>
<feature type="binding site" evidence="19">
    <location>
        <position position="791"/>
    </location>
    <ligand>
        <name>ATP</name>
        <dbReference type="ChEBI" id="CHEBI:30616"/>
        <label>2</label>
    </ligand>
</feature>
<accession>A0A1I2CEP5</accession>
<evidence type="ECO:0000313" key="22">
    <source>
        <dbReference type="EMBL" id="SFE66293.1"/>
    </source>
</evidence>
<dbReference type="InterPro" id="IPR036914">
    <property type="entry name" value="MGS-like_dom_sf"/>
</dbReference>
<feature type="binding site" evidence="19">
    <location>
        <position position="299"/>
    </location>
    <ligand>
        <name>Mg(2+)</name>
        <dbReference type="ChEBI" id="CHEBI:18420"/>
        <label>2</label>
    </ligand>
</feature>
<proteinExistence type="inferred from homology"/>
<feature type="region of interest" description="Carboxyphosphate synthetic domain" evidence="19">
    <location>
        <begin position="1"/>
        <end position="403"/>
    </location>
</feature>
<dbReference type="InterPro" id="IPR016185">
    <property type="entry name" value="PreATP-grasp_dom_sf"/>
</dbReference>
<feature type="binding site" evidence="19">
    <location>
        <position position="849"/>
    </location>
    <ligand>
        <name>Mn(2+)</name>
        <dbReference type="ChEBI" id="CHEBI:29035"/>
        <label>4</label>
    </ligand>
</feature>
<feature type="binding site" evidence="19">
    <location>
        <position position="755"/>
    </location>
    <ligand>
        <name>ATP</name>
        <dbReference type="ChEBI" id="CHEBI:30616"/>
        <label>2</label>
    </ligand>
</feature>
<organism evidence="22 23">
    <name type="scientific">Paracidovorax wautersii</name>
    <dbReference type="NCBI Taxonomy" id="1177982"/>
    <lineage>
        <taxon>Bacteria</taxon>
        <taxon>Pseudomonadati</taxon>
        <taxon>Pseudomonadota</taxon>
        <taxon>Betaproteobacteria</taxon>
        <taxon>Burkholderiales</taxon>
        <taxon>Comamonadaceae</taxon>
        <taxon>Paracidovorax</taxon>
    </lineage>
</organism>
<evidence type="ECO:0000256" key="16">
    <source>
        <dbReference type="ARBA" id="ARBA00048816"/>
    </source>
</evidence>
<dbReference type="PROSITE" id="PS00867">
    <property type="entry name" value="CPSASE_2"/>
    <property type="match status" value="2"/>
</dbReference>
<dbReference type="FunFam" id="3.30.1490.20:FF:000001">
    <property type="entry name" value="Carbamoyl-phosphate synthase large chain"/>
    <property type="match status" value="1"/>
</dbReference>
<evidence type="ECO:0000256" key="14">
    <source>
        <dbReference type="ARBA" id="ARBA00023211"/>
    </source>
</evidence>
<dbReference type="Gene3D" id="1.10.1030.10">
    <property type="entry name" value="Carbamoyl-phosphate synthetase, large subunit oligomerisation domain"/>
    <property type="match status" value="1"/>
</dbReference>
<evidence type="ECO:0000256" key="6">
    <source>
        <dbReference type="ARBA" id="ARBA00022598"/>
    </source>
</evidence>
<comment type="similarity">
    <text evidence="4 19">Belongs to the CarB family.</text>
</comment>
<feature type="binding site" evidence="19">
    <location>
        <position position="301"/>
    </location>
    <ligand>
        <name>Mn(2+)</name>
        <dbReference type="ChEBI" id="CHEBI:29035"/>
        <label>2</label>
    </ligand>
</feature>
<dbReference type="NCBIfam" id="NF009455">
    <property type="entry name" value="PRK12815.1"/>
    <property type="match status" value="1"/>
</dbReference>
<feature type="binding site" evidence="19">
    <location>
        <position position="790"/>
    </location>
    <ligand>
        <name>ATP</name>
        <dbReference type="ChEBI" id="CHEBI:30616"/>
        <label>2</label>
    </ligand>
</feature>
<feature type="binding site" evidence="19">
    <location>
        <position position="849"/>
    </location>
    <ligand>
        <name>Mg(2+)</name>
        <dbReference type="ChEBI" id="CHEBI:18420"/>
        <label>4</label>
    </ligand>
</feature>
<feature type="binding site" evidence="19">
    <location>
        <position position="299"/>
    </location>
    <ligand>
        <name>Mg(2+)</name>
        <dbReference type="ChEBI" id="CHEBI:18420"/>
        <label>1</label>
    </ligand>
</feature>
<keyword evidence="10 19" id="KW-0547">Nucleotide-binding</keyword>
<feature type="binding site" evidence="19">
    <location>
        <position position="176"/>
    </location>
    <ligand>
        <name>ATP</name>
        <dbReference type="ChEBI" id="CHEBI:30616"/>
        <label>1</label>
    </ligand>
</feature>
<dbReference type="InterPro" id="IPR011607">
    <property type="entry name" value="MGS-like_dom"/>
</dbReference>
<dbReference type="OrthoDB" id="9804197at2"/>
<comment type="subunit">
    <text evidence="18 19">Composed of two chains; the small (or glutamine) chain promotes the hydrolysis of glutamine to ammonia, which is used by the large (or ammonia) chain to synthesize carbamoyl phosphate. Tetramer of heterodimers (alpha,beta)4.</text>
</comment>
<comment type="cofactor">
    <cofactor evidence="19">
        <name>Mg(2+)</name>
        <dbReference type="ChEBI" id="CHEBI:18420"/>
    </cofactor>
    <cofactor evidence="19">
        <name>Mn(2+)</name>
        <dbReference type="ChEBI" id="CHEBI:29035"/>
    </cofactor>
    <text evidence="19">Binds 4 Mg(2+) or Mn(2+) ions per subunit.</text>
</comment>
<dbReference type="Proteomes" id="UP000199119">
    <property type="component" value="Unassembled WGS sequence"/>
</dbReference>
<feature type="binding site" evidence="19">
    <location>
        <position position="285"/>
    </location>
    <ligand>
        <name>ATP</name>
        <dbReference type="ChEBI" id="CHEBI:30616"/>
        <label>1</label>
    </ligand>
</feature>
<comment type="cofactor">
    <cofactor evidence="1">
        <name>Mn(2+)</name>
        <dbReference type="ChEBI" id="CHEBI:29035"/>
    </cofactor>
</comment>
<evidence type="ECO:0000256" key="10">
    <source>
        <dbReference type="ARBA" id="ARBA00022741"/>
    </source>
</evidence>
<dbReference type="GO" id="GO:0005524">
    <property type="term" value="F:ATP binding"/>
    <property type="evidence" value="ECO:0007669"/>
    <property type="project" value="UniProtKB-UniRule"/>
</dbReference>
<feature type="binding site" evidence="19">
    <location>
        <position position="847"/>
    </location>
    <ligand>
        <name>Mn(2+)</name>
        <dbReference type="ChEBI" id="CHEBI:29035"/>
        <label>4</label>
    </ligand>
</feature>
<evidence type="ECO:0000256" key="12">
    <source>
        <dbReference type="ARBA" id="ARBA00022842"/>
    </source>
</evidence>
<feature type="binding site" evidence="19">
    <location>
        <position position="757"/>
    </location>
    <ligand>
        <name>ATP</name>
        <dbReference type="ChEBI" id="CHEBI:30616"/>
        <label>2</label>
    </ligand>
</feature>
<dbReference type="PROSITE" id="PS00866">
    <property type="entry name" value="CPSASE_1"/>
    <property type="match status" value="1"/>
</dbReference>
<feature type="binding site" evidence="19">
    <location>
        <position position="847"/>
    </location>
    <ligand>
        <name>Mg(2+)</name>
        <dbReference type="ChEBI" id="CHEBI:18420"/>
        <label>3</label>
    </ligand>
</feature>
<keyword evidence="14" id="KW-0464">Manganese</keyword>
<dbReference type="CDD" id="cd01424">
    <property type="entry name" value="MGS_CPS_II"/>
    <property type="match status" value="1"/>
</dbReference>
<evidence type="ECO:0000256" key="11">
    <source>
        <dbReference type="ARBA" id="ARBA00022840"/>
    </source>
</evidence>
<feature type="binding site" evidence="19">
    <location>
        <position position="169"/>
    </location>
    <ligand>
        <name>ATP</name>
        <dbReference type="ChEBI" id="CHEBI:30616"/>
        <label>1</label>
    </ligand>
</feature>
<dbReference type="InterPro" id="IPR006275">
    <property type="entry name" value="CPSase_lsu"/>
</dbReference>
<evidence type="ECO:0000259" key="21">
    <source>
        <dbReference type="PROSITE" id="PS51855"/>
    </source>
</evidence>
<feature type="binding site" evidence="19">
    <location>
        <position position="299"/>
    </location>
    <ligand>
        <name>ATP</name>
        <dbReference type="ChEBI" id="CHEBI:30616"/>
        <label>1</label>
    </ligand>
</feature>
<dbReference type="PRINTS" id="PR00098">
    <property type="entry name" value="CPSASE"/>
</dbReference>
<dbReference type="PANTHER" id="PTHR11405:SF53">
    <property type="entry name" value="CARBAMOYL-PHOSPHATE SYNTHASE [AMMONIA], MITOCHONDRIAL"/>
    <property type="match status" value="1"/>
</dbReference>
<dbReference type="Pfam" id="PF02142">
    <property type="entry name" value="MGS"/>
    <property type="match status" value="1"/>
</dbReference>
<evidence type="ECO:0000256" key="4">
    <source>
        <dbReference type="ARBA" id="ARBA00009799"/>
    </source>
</evidence>
<dbReference type="GO" id="GO:0004087">
    <property type="term" value="F:carbamoyl-phosphate synthase (ammonia) activity"/>
    <property type="evidence" value="ECO:0007669"/>
    <property type="project" value="UniProtKB-EC"/>
</dbReference>
<dbReference type="PROSITE" id="PS50975">
    <property type="entry name" value="ATP_GRASP"/>
    <property type="match status" value="2"/>
</dbReference>
<evidence type="ECO:0000256" key="2">
    <source>
        <dbReference type="ARBA" id="ARBA00004812"/>
    </source>
</evidence>
<feature type="binding site" evidence="19">
    <location>
        <position position="208"/>
    </location>
    <ligand>
        <name>ATP</name>
        <dbReference type="ChEBI" id="CHEBI:30616"/>
        <label>1</label>
    </ligand>
</feature>
<comment type="catalytic activity">
    <reaction evidence="16 19">
        <text>hydrogencarbonate + L-glutamine + 2 ATP + H2O = carbamoyl phosphate + L-glutamate + 2 ADP + phosphate + 2 H(+)</text>
        <dbReference type="Rhea" id="RHEA:18633"/>
        <dbReference type="ChEBI" id="CHEBI:15377"/>
        <dbReference type="ChEBI" id="CHEBI:15378"/>
        <dbReference type="ChEBI" id="CHEBI:17544"/>
        <dbReference type="ChEBI" id="CHEBI:29985"/>
        <dbReference type="ChEBI" id="CHEBI:30616"/>
        <dbReference type="ChEBI" id="CHEBI:43474"/>
        <dbReference type="ChEBI" id="CHEBI:58228"/>
        <dbReference type="ChEBI" id="CHEBI:58359"/>
        <dbReference type="ChEBI" id="CHEBI:456216"/>
        <dbReference type="EC" id="6.3.5.5"/>
    </reaction>
</comment>
<evidence type="ECO:0000256" key="9">
    <source>
        <dbReference type="ARBA" id="ARBA00022737"/>
    </source>
</evidence>
<dbReference type="Pfam" id="PF25596">
    <property type="entry name" value="CPSase_L_D1"/>
    <property type="match status" value="2"/>
</dbReference>
<dbReference type="SUPFAM" id="SSF52440">
    <property type="entry name" value="PreATP-grasp domain"/>
    <property type="match status" value="2"/>
</dbReference>
<dbReference type="SMART" id="SM01096">
    <property type="entry name" value="CPSase_L_D3"/>
    <property type="match status" value="1"/>
</dbReference>
<keyword evidence="12" id="KW-0460">Magnesium</keyword>
<reference evidence="23" key="1">
    <citation type="submission" date="2016-10" db="EMBL/GenBank/DDBJ databases">
        <authorList>
            <person name="Varghese N."/>
            <person name="Submissions S."/>
        </authorList>
    </citation>
    <scope>NUCLEOTIDE SEQUENCE [LARGE SCALE GENOMIC DNA]</scope>
    <source>
        <strain evidence="23">DSM 27981</strain>
    </source>
</reference>
<comment type="pathway">
    <text evidence="2 19">Pyrimidine metabolism; UMP biosynthesis via de novo pathway; (S)-dihydroorotate from bicarbonate: step 1/3.</text>
</comment>
<comment type="domain">
    <text evidence="19">The large subunit is composed of 2 ATP-grasp domains that are involved in binding the 2 ATP molecules needed for carbamoyl phosphate synthesis. The N-terminal ATP-grasp domain (referred to as the carboxyphosphate synthetic component) catalyzes the ATP-dependent phosphorylation of hydrogencarbonate to carboxyphosphate and the subsequent nucleophilic attack by ammonia to form a carbamate intermediate. The C-terminal ATP-grasp domain (referred to as the carbamoyl phosphate synthetic component) then catalyzes the phosphorylation of carbamate with the second ATP to form the end product carbamoyl phosphate. The reactive and unstable enzyme intermediates are sequentially channeled from one active site to the next through the interior of the protein over a distance of at least 96 A.</text>
</comment>
<feature type="binding site" evidence="19">
    <location>
        <position position="847"/>
    </location>
    <ligand>
        <name>ATP</name>
        <dbReference type="ChEBI" id="CHEBI:30616"/>
        <label>2</label>
    </ligand>
</feature>